<evidence type="ECO:0000313" key="6">
    <source>
        <dbReference type="Proteomes" id="UP000198253"/>
    </source>
</evidence>
<organism evidence="5 6">
    <name type="scientific">Micromonospora echinospora</name>
    <name type="common">Micromonospora purpurea</name>
    <dbReference type="NCBI Taxonomy" id="1877"/>
    <lineage>
        <taxon>Bacteria</taxon>
        <taxon>Bacillati</taxon>
        <taxon>Actinomycetota</taxon>
        <taxon>Actinomycetes</taxon>
        <taxon>Micromonosporales</taxon>
        <taxon>Micromonosporaceae</taxon>
        <taxon>Micromonospora</taxon>
    </lineage>
</organism>
<sequence length="206" mass="20910">MRSLTWAVAAVVTDDAGRVLLCRQGRRAARWALPGGRSRPDETPGQAVVRDVHAETGLTVEVVDLVGIYHLPAAPDAPRAGRAGPRPDVLVHVLRARVTGTAPDGVPGGGCRLSWHDPGRLPEPVTPVTRWAVADATAGRSGVLREVRPRAGAGLPAAHPGLSTAHPGLPAARPGDPAAAACGAGPTRRAGATPATGDTVDPADAA</sequence>
<dbReference type="OrthoDB" id="4247482at2"/>
<dbReference type="Gene3D" id="3.90.79.10">
    <property type="entry name" value="Nucleoside Triphosphate Pyrophosphohydrolase"/>
    <property type="match status" value="1"/>
</dbReference>
<dbReference type="PROSITE" id="PS51462">
    <property type="entry name" value="NUDIX"/>
    <property type="match status" value="1"/>
</dbReference>
<name>A0A1C4YG51_MICEC</name>
<evidence type="ECO:0000259" key="4">
    <source>
        <dbReference type="PROSITE" id="PS51462"/>
    </source>
</evidence>
<dbReference type="InterPro" id="IPR000086">
    <property type="entry name" value="NUDIX_hydrolase_dom"/>
</dbReference>
<keyword evidence="6" id="KW-1185">Reference proteome</keyword>
<protein>
    <submittedName>
        <fullName evidence="5">8-oxo-dGTP diphosphatase</fullName>
    </submittedName>
</protein>
<dbReference type="CDD" id="cd02883">
    <property type="entry name" value="NUDIX_Hydrolase"/>
    <property type="match status" value="1"/>
</dbReference>
<accession>A0A1C4YG51</accession>
<proteinExistence type="predicted"/>
<dbReference type="Pfam" id="PF00293">
    <property type="entry name" value="NUDIX"/>
    <property type="match status" value="1"/>
</dbReference>
<dbReference type="Proteomes" id="UP000198253">
    <property type="component" value="Chromosome I"/>
</dbReference>
<comment type="cofactor">
    <cofactor evidence="1">
        <name>Mg(2+)</name>
        <dbReference type="ChEBI" id="CHEBI:18420"/>
    </cofactor>
</comment>
<dbReference type="InterPro" id="IPR015797">
    <property type="entry name" value="NUDIX_hydrolase-like_dom_sf"/>
</dbReference>
<reference evidence="6" key="1">
    <citation type="submission" date="2016-06" db="EMBL/GenBank/DDBJ databases">
        <authorList>
            <person name="Varghese N."/>
            <person name="Submissions Spin"/>
        </authorList>
    </citation>
    <scope>NUCLEOTIDE SEQUENCE [LARGE SCALE GENOMIC DNA]</scope>
    <source>
        <strain evidence="6">DSM 43816</strain>
    </source>
</reference>
<dbReference type="EMBL" id="LT607413">
    <property type="protein sequence ID" value="SCF19699.1"/>
    <property type="molecule type" value="Genomic_DNA"/>
</dbReference>
<evidence type="ECO:0000256" key="3">
    <source>
        <dbReference type="SAM" id="MobiDB-lite"/>
    </source>
</evidence>
<dbReference type="AlphaFoldDB" id="A0A1C4YG51"/>
<dbReference type="RefSeq" id="WP_088982939.1">
    <property type="nucleotide sequence ID" value="NZ_LT607413.1"/>
</dbReference>
<feature type="compositionally biased region" description="Low complexity" evidence="3">
    <location>
        <begin position="154"/>
        <end position="197"/>
    </location>
</feature>
<evidence type="ECO:0000256" key="2">
    <source>
        <dbReference type="ARBA" id="ARBA00022801"/>
    </source>
</evidence>
<dbReference type="PANTHER" id="PTHR43046">
    <property type="entry name" value="GDP-MANNOSE MANNOSYL HYDROLASE"/>
    <property type="match status" value="1"/>
</dbReference>
<dbReference type="InParanoid" id="A0A1C4YG51"/>
<evidence type="ECO:0000256" key="1">
    <source>
        <dbReference type="ARBA" id="ARBA00001946"/>
    </source>
</evidence>
<keyword evidence="2" id="KW-0378">Hydrolase</keyword>
<evidence type="ECO:0000313" key="5">
    <source>
        <dbReference type="EMBL" id="SCF19699.1"/>
    </source>
</evidence>
<gene>
    <name evidence="5" type="ORF">GA0070618_3950</name>
</gene>
<feature type="region of interest" description="Disordered" evidence="3">
    <location>
        <begin position="154"/>
        <end position="206"/>
    </location>
</feature>
<dbReference type="SUPFAM" id="SSF55811">
    <property type="entry name" value="Nudix"/>
    <property type="match status" value="1"/>
</dbReference>
<feature type="domain" description="Nudix hydrolase" evidence="4">
    <location>
        <begin position="3"/>
        <end position="139"/>
    </location>
</feature>
<dbReference type="GO" id="GO:0016787">
    <property type="term" value="F:hydrolase activity"/>
    <property type="evidence" value="ECO:0007669"/>
    <property type="project" value="UniProtKB-KW"/>
</dbReference>
<dbReference type="PANTHER" id="PTHR43046:SF16">
    <property type="entry name" value="ADP-RIBOSE PYROPHOSPHATASE YJHB-RELATED"/>
    <property type="match status" value="1"/>
</dbReference>